<evidence type="ECO:0000256" key="1">
    <source>
        <dbReference type="ARBA" id="ARBA00004141"/>
    </source>
</evidence>
<evidence type="ECO:0000256" key="3">
    <source>
        <dbReference type="ARBA" id="ARBA00022989"/>
    </source>
</evidence>
<keyword evidence="4 5" id="KW-0472">Membrane</keyword>
<dbReference type="STRING" id="453591.Igni_1147"/>
<dbReference type="Pfam" id="PF00420">
    <property type="entry name" value="Oxidored_q2"/>
    <property type="match status" value="1"/>
</dbReference>
<reference evidence="6 7" key="1">
    <citation type="journal article" date="2008" name="Genome Biol.">
        <title>A genomic analysis of the archaeal system Ignicoccus hospitalis-Nanoarchaeum equitans.</title>
        <authorList>
            <person name="Podar M."/>
            <person name="Anderson I."/>
            <person name="Makarova K.S."/>
            <person name="Elkins J.G."/>
            <person name="Ivanova N."/>
            <person name="Wall M.A."/>
            <person name="Lykidis A."/>
            <person name="Mavromatis K."/>
            <person name="Sun H."/>
            <person name="Hudson M.E."/>
            <person name="Chen W."/>
            <person name="Deciu C."/>
            <person name="Hutchison D."/>
            <person name="Eads J.R."/>
            <person name="Anderson A."/>
            <person name="Fernandes F."/>
            <person name="Szeto E."/>
            <person name="Lapidus A."/>
            <person name="Kyrpides N.C."/>
            <person name="Saier M.H.Jr."/>
            <person name="Richardson P.M."/>
            <person name="Rachel R."/>
            <person name="Huber H."/>
            <person name="Eisen J.A."/>
            <person name="Koonin E.V."/>
            <person name="Keller M."/>
            <person name="Stetter K.O."/>
        </authorList>
    </citation>
    <scope>NUCLEOTIDE SEQUENCE [LARGE SCALE GENOMIC DNA]</scope>
    <source>
        <strain evidence="7">KIN4/I / DSM 18386 / JCM 14125</strain>
    </source>
</reference>
<dbReference type="KEGG" id="iho:Igni_1147"/>
<dbReference type="AlphaFoldDB" id="A8ABM2"/>
<dbReference type="Gene3D" id="1.10.287.3510">
    <property type="match status" value="1"/>
</dbReference>
<gene>
    <name evidence="6" type="ordered locus">Igni_1147</name>
</gene>
<feature type="transmembrane region" description="Helical" evidence="5">
    <location>
        <begin position="60"/>
        <end position="87"/>
    </location>
</feature>
<feature type="transmembrane region" description="Helical" evidence="5">
    <location>
        <begin position="31"/>
        <end position="54"/>
    </location>
</feature>
<dbReference type="Proteomes" id="UP000000262">
    <property type="component" value="Chromosome"/>
</dbReference>
<dbReference type="InterPro" id="IPR039428">
    <property type="entry name" value="NUOK/Mnh_C1-like"/>
</dbReference>
<keyword evidence="3 5" id="KW-1133">Transmembrane helix</keyword>
<organism evidence="6 7">
    <name type="scientific">Ignicoccus hospitalis (strain KIN4/I / DSM 18386 / JCM 14125)</name>
    <dbReference type="NCBI Taxonomy" id="453591"/>
    <lineage>
        <taxon>Archaea</taxon>
        <taxon>Thermoproteota</taxon>
        <taxon>Thermoprotei</taxon>
        <taxon>Desulfurococcales</taxon>
        <taxon>Desulfurococcaceae</taxon>
        <taxon>Ignicoccus</taxon>
    </lineage>
</organism>
<feature type="transmembrane region" description="Helical" evidence="5">
    <location>
        <begin position="6"/>
        <end position="24"/>
    </location>
</feature>
<evidence type="ECO:0000313" key="7">
    <source>
        <dbReference type="Proteomes" id="UP000000262"/>
    </source>
</evidence>
<keyword evidence="7" id="KW-1185">Reference proteome</keyword>
<evidence type="ECO:0000256" key="2">
    <source>
        <dbReference type="ARBA" id="ARBA00022692"/>
    </source>
</evidence>
<evidence type="ECO:0008006" key="8">
    <source>
        <dbReference type="Google" id="ProtNLM"/>
    </source>
</evidence>
<evidence type="ECO:0000313" key="6">
    <source>
        <dbReference type="EMBL" id="ABU82324.1"/>
    </source>
</evidence>
<dbReference type="OrthoDB" id="56168at2157"/>
<sequence length="102" mass="10693">MSELGAAIWATIPLLVVGLYGIAARRNLVRIMLALEIVGAATVTILGAAAAARWQASGEVLGLLALVAIGIEGAMLIALVTLFNYVYRDVDVIKIKEGGEEE</sequence>
<keyword evidence="2 5" id="KW-0812">Transmembrane</keyword>
<dbReference type="RefSeq" id="WP_012123288.1">
    <property type="nucleotide sequence ID" value="NC_009776.1"/>
</dbReference>
<evidence type="ECO:0000256" key="5">
    <source>
        <dbReference type="SAM" id="Phobius"/>
    </source>
</evidence>
<dbReference type="HOGENOM" id="CLU_2271012_0_0_2"/>
<dbReference type="EMBL" id="CP000816">
    <property type="protein sequence ID" value="ABU82324.1"/>
    <property type="molecule type" value="Genomic_DNA"/>
</dbReference>
<dbReference type="GeneID" id="5562297"/>
<proteinExistence type="predicted"/>
<dbReference type="GO" id="GO:0016020">
    <property type="term" value="C:membrane"/>
    <property type="evidence" value="ECO:0007669"/>
    <property type="project" value="UniProtKB-SubCell"/>
</dbReference>
<dbReference type="eggNOG" id="arCOG03073">
    <property type="taxonomic scope" value="Archaea"/>
</dbReference>
<comment type="subcellular location">
    <subcellularLocation>
        <location evidence="1">Membrane</location>
        <topology evidence="1">Multi-pass membrane protein</topology>
    </subcellularLocation>
</comment>
<accession>A8ABM2</accession>
<name>A8ABM2_IGNH4</name>
<protein>
    <recommendedName>
        <fullName evidence="8">NADH-ubiquinone oxidoreductase, chain 4L</fullName>
    </recommendedName>
</protein>
<evidence type="ECO:0000256" key="4">
    <source>
        <dbReference type="ARBA" id="ARBA00023136"/>
    </source>
</evidence>